<feature type="transmembrane region" description="Helical" evidence="1">
    <location>
        <begin position="24"/>
        <end position="42"/>
    </location>
</feature>
<evidence type="ECO:0000313" key="3">
    <source>
        <dbReference type="Proteomes" id="UP000702425"/>
    </source>
</evidence>
<dbReference type="RefSeq" id="WP_172189960.1">
    <property type="nucleotide sequence ID" value="NZ_CAWPPK010000289.1"/>
</dbReference>
<dbReference type="EMBL" id="SRRZ01000073">
    <property type="protein sequence ID" value="NQE36083.1"/>
    <property type="molecule type" value="Genomic_DNA"/>
</dbReference>
<protein>
    <submittedName>
        <fullName evidence="2">Uncharacterized protein</fullName>
    </submittedName>
</protein>
<evidence type="ECO:0000256" key="1">
    <source>
        <dbReference type="SAM" id="Phobius"/>
    </source>
</evidence>
<organism evidence="2 3">
    <name type="scientific">Microcoleus asticus IPMA8</name>
    <dbReference type="NCBI Taxonomy" id="2563858"/>
    <lineage>
        <taxon>Bacteria</taxon>
        <taxon>Bacillati</taxon>
        <taxon>Cyanobacteriota</taxon>
        <taxon>Cyanophyceae</taxon>
        <taxon>Oscillatoriophycideae</taxon>
        <taxon>Oscillatoriales</taxon>
        <taxon>Microcoleaceae</taxon>
        <taxon>Microcoleus</taxon>
        <taxon>Microcoleus asticus</taxon>
    </lineage>
</organism>
<keyword evidence="1" id="KW-0472">Membrane</keyword>
<keyword evidence="1" id="KW-0812">Transmembrane</keyword>
<proteinExistence type="predicted"/>
<keyword evidence="3" id="KW-1185">Reference proteome</keyword>
<dbReference type="Proteomes" id="UP000702425">
    <property type="component" value="Unassembled WGS sequence"/>
</dbReference>
<sequence>MSDGLAVFGNYFICSTFSQCHQRFFLVAPLLASMVILIAILLRRGFTLKSLTEMAVVGSQKSFSVIAILLLIGAVIAALMAAITVPVLLDWAIKSIDAHYFIFEAFILTSVISVLL</sequence>
<keyword evidence="1" id="KW-1133">Transmembrane helix</keyword>
<comment type="caution">
    <text evidence="2">The sequence shown here is derived from an EMBL/GenBank/DDBJ whole genome shotgun (WGS) entry which is preliminary data.</text>
</comment>
<reference evidence="2 3" key="1">
    <citation type="journal article" date="2020" name="Sci. Rep.">
        <title>A novel cyanobacterial geosmin producer, revising GeoA distribution and dispersion patterns in Bacteria.</title>
        <authorList>
            <person name="Churro C."/>
            <person name="Semedo-Aguiar A.P."/>
            <person name="Silva A.D."/>
            <person name="Pereira-Leal J.B."/>
            <person name="Leite R.B."/>
        </authorList>
    </citation>
    <scope>NUCLEOTIDE SEQUENCE [LARGE SCALE GENOMIC DNA]</scope>
    <source>
        <strain evidence="2 3">IPMA8</strain>
    </source>
</reference>
<name>A0ABX2D0V5_9CYAN</name>
<evidence type="ECO:0000313" key="2">
    <source>
        <dbReference type="EMBL" id="NQE36083.1"/>
    </source>
</evidence>
<feature type="transmembrane region" description="Helical" evidence="1">
    <location>
        <begin position="98"/>
        <end position="115"/>
    </location>
</feature>
<accession>A0ABX2D0V5</accession>
<gene>
    <name evidence="2" type="ORF">E5S67_03846</name>
</gene>
<feature type="transmembrane region" description="Helical" evidence="1">
    <location>
        <begin position="63"/>
        <end position="86"/>
    </location>
</feature>